<evidence type="ECO:0000313" key="3">
    <source>
        <dbReference type="EMBL" id="CAF1518203.1"/>
    </source>
</evidence>
<feature type="region of interest" description="Disordered" evidence="1">
    <location>
        <begin position="1"/>
        <end position="116"/>
    </location>
</feature>
<dbReference type="OrthoDB" id="10019974at2759"/>
<accession>A0A814RPB6</accession>
<feature type="compositionally biased region" description="Low complexity" evidence="1">
    <location>
        <begin position="80"/>
        <end position="97"/>
    </location>
</feature>
<dbReference type="EMBL" id="CAJNOR010004643">
    <property type="protein sequence ID" value="CAF1518203.1"/>
    <property type="molecule type" value="Genomic_DNA"/>
</dbReference>
<dbReference type="Proteomes" id="UP000663852">
    <property type="component" value="Unassembled WGS sequence"/>
</dbReference>
<name>A0A814RPB6_ADIRI</name>
<evidence type="ECO:0000313" key="5">
    <source>
        <dbReference type="Proteomes" id="UP000663852"/>
    </source>
</evidence>
<feature type="compositionally biased region" description="Polar residues" evidence="1">
    <location>
        <begin position="30"/>
        <end position="39"/>
    </location>
</feature>
<evidence type="ECO:0000256" key="1">
    <source>
        <dbReference type="SAM" id="MobiDB-lite"/>
    </source>
</evidence>
<proteinExistence type="predicted"/>
<evidence type="ECO:0000313" key="2">
    <source>
        <dbReference type="EMBL" id="CAF1134789.1"/>
    </source>
</evidence>
<dbReference type="EMBL" id="CAJNOJ010000111">
    <property type="protein sequence ID" value="CAF1134789.1"/>
    <property type="molecule type" value="Genomic_DNA"/>
</dbReference>
<dbReference type="Proteomes" id="UP000663828">
    <property type="component" value="Unassembled WGS sequence"/>
</dbReference>
<protein>
    <submittedName>
        <fullName evidence="2">Uncharacterized protein</fullName>
    </submittedName>
</protein>
<sequence>MSTVQRDPFFDDNDTTAIEQAPPVPAARRSLSNEGQPTETIEDPVEIPRPQSPAPPVEQPVPKQLESISEEVLETKSPSRHSSLSSSSSSTSLSIPFEPDEESEEKETKTVPPVRSTADIDTQTDQVTVQNESVQTETLPDETLASIKTRKVAILPESEDLDIPLAKVLFDQPISSALPIISFCHPFSMTSHATDVILAMPRHLMIIHNQNSISVHPWQQPFDSTSTILEVFWCPFLYKLLVTTVEENTLYIYDFISIIDTIRLRGYPLSIKHQSYTSQRTNSTYLLPPSLRHEPLPGVWSKTRFTKSNSLGIYYCYISERHYSCMLTRIDHNTRQHVKAIDCSGGSLNNHARVCAMGLSEDRVAVVLTNLIMTIYHAETLLGLRQINLSRWSVYSVQGVSAVVYLWKTWLVFDPIEKKVVGIAKRKRQFARMLPEPPTNACIMDNGTLALWLGYPGALVYHRIVE</sequence>
<reference evidence="2" key="1">
    <citation type="submission" date="2021-02" db="EMBL/GenBank/DDBJ databases">
        <authorList>
            <person name="Nowell W R."/>
        </authorList>
    </citation>
    <scope>NUCLEOTIDE SEQUENCE</scope>
</reference>
<feature type="compositionally biased region" description="Pro residues" evidence="1">
    <location>
        <begin position="50"/>
        <end position="59"/>
    </location>
</feature>
<keyword evidence="4" id="KW-1185">Reference proteome</keyword>
<comment type="caution">
    <text evidence="2">The sequence shown here is derived from an EMBL/GenBank/DDBJ whole genome shotgun (WGS) entry which is preliminary data.</text>
</comment>
<organism evidence="2 5">
    <name type="scientific">Adineta ricciae</name>
    <name type="common">Rotifer</name>
    <dbReference type="NCBI Taxonomy" id="249248"/>
    <lineage>
        <taxon>Eukaryota</taxon>
        <taxon>Metazoa</taxon>
        <taxon>Spiralia</taxon>
        <taxon>Gnathifera</taxon>
        <taxon>Rotifera</taxon>
        <taxon>Eurotatoria</taxon>
        <taxon>Bdelloidea</taxon>
        <taxon>Adinetida</taxon>
        <taxon>Adinetidae</taxon>
        <taxon>Adineta</taxon>
    </lineage>
</organism>
<dbReference type="AlphaFoldDB" id="A0A814RPB6"/>
<evidence type="ECO:0000313" key="4">
    <source>
        <dbReference type="Proteomes" id="UP000663828"/>
    </source>
</evidence>
<gene>
    <name evidence="2" type="ORF">EDS130_LOCUS21762</name>
    <name evidence="3" type="ORF">XAT740_LOCUS40630</name>
</gene>